<dbReference type="PROSITE" id="PS51198">
    <property type="entry name" value="UVRD_HELICASE_ATP_BIND"/>
    <property type="match status" value="1"/>
</dbReference>
<proteinExistence type="predicted"/>
<organism evidence="11 12">
    <name type="scientific">Microcella humidisoli</name>
    <dbReference type="NCBI Taxonomy" id="2963406"/>
    <lineage>
        <taxon>Bacteria</taxon>
        <taxon>Bacillati</taxon>
        <taxon>Actinomycetota</taxon>
        <taxon>Actinomycetes</taxon>
        <taxon>Micrococcales</taxon>
        <taxon>Microbacteriaceae</taxon>
        <taxon>Microcella</taxon>
    </lineage>
</organism>
<dbReference type="RefSeq" id="WP_255159720.1">
    <property type="nucleotide sequence ID" value="NZ_CP101497.1"/>
</dbReference>
<dbReference type="InterPro" id="IPR014017">
    <property type="entry name" value="DNA_helicase_UvrD-like_C"/>
</dbReference>
<feature type="domain" description="UvrD-like helicase ATP-binding" evidence="10">
    <location>
        <begin position="258"/>
        <end position="587"/>
    </location>
</feature>
<evidence type="ECO:0000256" key="5">
    <source>
        <dbReference type="ARBA" id="ARBA00023235"/>
    </source>
</evidence>
<dbReference type="InterPro" id="IPR000212">
    <property type="entry name" value="DNA_helicase_UvrD/REP"/>
</dbReference>
<dbReference type="InterPro" id="IPR027417">
    <property type="entry name" value="P-loop_NTPase"/>
</dbReference>
<evidence type="ECO:0000313" key="11">
    <source>
        <dbReference type="EMBL" id="UTT62587.1"/>
    </source>
</evidence>
<dbReference type="InterPro" id="IPR014016">
    <property type="entry name" value="UvrD-like_ATP-bd"/>
</dbReference>
<evidence type="ECO:0000256" key="4">
    <source>
        <dbReference type="ARBA" id="ARBA00022840"/>
    </source>
</evidence>
<evidence type="ECO:0000256" key="9">
    <source>
        <dbReference type="PROSITE-ProRule" id="PRU00560"/>
    </source>
</evidence>
<dbReference type="PANTHER" id="PTHR11070">
    <property type="entry name" value="UVRD / RECB / PCRA DNA HELICASE FAMILY MEMBER"/>
    <property type="match status" value="1"/>
</dbReference>
<dbReference type="EMBL" id="CP101497">
    <property type="protein sequence ID" value="UTT62587.1"/>
    <property type="molecule type" value="Genomic_DNA"/>
</dbReference>
<dbReference type="PANTHER" id="PTHR11070:SF45">
    <property type="entry name" value="DNA 3'-5' HELICASE"/>
    <property type="match status" value="1"/>
</dbReference>
<evidence type="ECO:0000256" key="8">
    <source>
        <dbReference type="ARBA" id="ARBA00048988"/>
    </source>
</evidence>
<evidence type="ECO:0000256" key="2">
    <source>
        <dbReference type="ARBA" id="ARBA00022801"/>
    </source>
</evidence>
<keyword evidence="3 9" id="KW-0347">Helicase</keyword>
<accession>A0ABY5FWS4</accession>
<dbReference type="Proteomes" id="UP001060039">
    <property type="component" value="Chromosome"/>
</dbReference>
<comment type="catalytic activity">
    <reaction evidence="8">
        <text>ATP + H2O = ADP + phosphate + H(+)</text>
        <dbReference type="Rhea" id="RHEA:13065"/>
        <dbReference type="ChEBI" id="CHEBI:15377"/>
        <dbReference type="ChEBI" id="CHEBI:15378"/>
        <dbReference type="ChEBI" id="CHEBI:30616"/>
        <dbReference type="ChEBI" id="CHEBI:43474"/>
        <dbReference type="ChEBI" id="CHEBI:456216"/>
        <dbReference type="EC" id="5.6.2.4"/>
    </reaction>
</comment>
<keyword evidence="1 9" id="KW-0547">Nucleotide-binding</keyword>
<dbReference type="Gene3D" id="3.40.50.300">
    <property type="entry name" value="P-loop containing nucleotide triphosphate hydrolases"/>
    <property type="match status" value="2"/>
</dbReference>
<feature type="binding site" evidence="9">
    <location>
        <begin position="279"/>
        <end position="286"/>
    </location>
    <ligand>
        <name>ATP</name>
        <dbReference type="ChEBI" id="CHEBI:30616"/>
    </ligand>
</feature>
<evidence type="ECO:0000259" key="10">
    <source>
        <dbReference type="PROSITE" id="PS51198"/>
    </source>
</evidence>
<name>A0ABY5FWS4_9MICO</name>
<keyword evidence="12" id="KW-1185">Reference proteome</keyword>
<dbReference type="Pfam" id="PF00580">
    <property type="entry name" value="UvrD-helicase"/>
    <property type="match status" value="1"/>
</dbReference>
<dbReference type="SUPFAM" id="SSF52540">
    <property type="entry name" value="P-loop containing nucleoside triphosphate hydrolases"/>
    <property type="match status" value="1"/>
</dbReference>
<dbReference type="Pfam" id="PF13361">
    <property type="entry name" value="UvrD_C"/>
    <property type="match status" value="1"/>
</dbReference>
<reference evidence="11" key="1">
    <citation type="submission" date="2022-07" db="EMBL/GenBank/DDBJ databases">
        <title>Taxonomic analysis of Microcella humidisoli nov. sp., isolated from riverside soil.</title>
        <authorList>
            <person name="Molina K.M."/>
            <person name="Kim S.B."/>
        </authorList>
    </citation>
    <scope>NUCLEOTIDE SEQUENCE</scope>
    <source>
        <strain evidence="11">MMS21-STM10</strain>
    </source>
</reference>
<comment type="catalytic activity">
    <reaction evidence="6">
        <text>Couples ATP hydrolysis with the unwinding of duplex DNA by translocating in the 3'-5' direction.</text>
        <dbReference type="EC" id="5.6.2.4"/>
    </reaction>
</comment>
<keyword evidence="5" id="KW-0413">Isomerase</keyword>
<protein>
    <recommendedName>
        <fullName evidence="7">DNA 3'-5' helicase</fullName>
        <ecNumber evidence="7">5.6.2.4</ecNumber>
    </recommendedName>
</protein>
<dbReference type="EC" id="5.6.2.4" evidence="7"/>
<evidence type="ECO:0000313" key="12">
    <source>
        <dbReference type="Proteomes" id="UP001060039"/>
    </source>
</evidence>
<keyword evidence="2 9" id="KW-0378">Hydrolase</keyword>
<keyword evidence="4 9" id="KW-0067">ATP-binding</keyword>
<evidence type="ECO:0000256" key="7">
    <source>
        <dbReference type="ARBA" id="ARBA00034808"/>
    </source>
</evidence>
<evidence type="ECO:0000256" key="3">
    <source>
        <dbReference type="ARBA" id="ARBA00022806"/>
    </source>
</evidence>
<sequence length="741" mass="81265">MPNVQFAKVREPRHDAAVKAKIFTFVQKLTEDDTTAALHIEPMQQAADSRARTGRVDQFWRAVLYRIDTPTAGTTYVYAGTWPHDQAIERARTRALRINPVTGVIEFYEAIGEGGGAQGVPTASPSLPAPAPKKESYLGTNGYLRPELEALLGFDPAVADALYAATSDDELLAISENRENEWERLAILGLAVLDTIDKIRADLRLDHQEDVPDDASDDERLQKGLEHPAAKMQFTFIDNDEELRRVIEGEDFGAWRVFLHPEQREYATKSRNGAFRLTGGAGTGKTVVLLHRARHLHRANVTGRVILTTFNRSLAEALKRDLERLDGSIVRVEKLGEAGVLVRGVDQLAAAVRDQAGAAFWASAEAVYGSPIEPRNPFDGNQETSFWQSAIDSAGQSLPPQLQSPAFFEGEYLHVVLSQSITTREQYFTARRPGRGVALDRRKRADVWTVIEAYRQATSLAGKMSFAELAAVATATLNAGAMDGAPADHLLVDEGQDLSPLHWGLLRALVAEGPDDLFIAEDSHQRIYGQRVVLSRHGIAIRGRSRRLTLNYRTTQQNLGFAMSVLEGGEYLDVEEGQEEVNGYRSSRRGPAPLLVGNPNATAQYETVAATVRGWIEEGVPPQNIAILARTNSRRDAVKTALAERGVTVSAVISGEGQGASPVVMTMHNAKGQEFSRVVLFDVSEGQMPAPWALDQAAPEERDDVLLRERSLLYVAASRARDELVITWGGEPSVLLSGSWS</sequence>
<evidence type="ECO:0000256" key="6">
    <source>
        <dbReference type="ARBA" id="ARBA00034617"/>
    </source>
</evidence>
<gene>
    <name evidence="11" type="ORF">NNL39_00240</name>
</gene>
<evidence type="ECO:0000256" key="1">
    <source>
        <dbReference type="ARBA" id="ARBA00022741"/>
    </source>
</evidence>